<proteinExistence type="predicted"/>
<evidence type="ECO:0000313" key="2">
    <source>
        <dbReference type="Proteomes" id="UP001620645"/>
    </source>
</evidence>
<name>A0ABD2K4Y2_HETSC</name>
<sequence length="99" mass="11287">MDDPKEFKARRPFVSVLRHAFRCNFHPVTLRTLSHPKVYSPNSSSTRLPGLSGAHFAPIWHRMSPRHANRPNTTMIVRPPSTSPLPQPCFSLPSYDCCF</sequence>
<reference evidence="1 2" key="1">
    <citation type="submission" date="2024-10" db="EMBL/GenBank/DDBJ databases">
        <authorList>
            <person name="Kim D."/>
        </authorList>
    </citation>
    <scope>NUCLEOTIDE SEQUENCE [LARGE SCALE GENOMIC DNA]</scope>
    <source>
        <strain evidence="1">Taebaek</strain>
    </source>
</reference>
<comment type="caution">
    <text evidence="1">The sequence shown here is derived from an EMBL/GenBank/DDBJ whole genome shotgun (WGS) entry which is preliminary data.</text>
</comment>
<accession>A0ABD2K4Y2</accession>
<dbReference type="EMBL" id="JBICCN010000053">
    <property type="protein sequence ID" value="KAL3097949.1"/>
    <property type="molecule type" value="Genomic_DNA"/>
</dbReference>
<dbReference type="AlphaFoldDB" id="A0ABD2K4Y2"/>
<dbReference type="Proteomes" id="UP001620645">
    <property type="component" value="Unassembled WGS sequence"/>
</dbReference>
<evidence type="ECO:0000313" key="1">
    <source>
        <dbReference type="EMBL" id="KAL3097949.1"/>
    </source>
</evidence>
<gene>
    <name evidence="1" type="ORF">niasHS_000684</name>
</gene>
<protein>
    <submittedName>
        <fullName evidence="1">Uncharacterized protein</fullName>
    </submittedName>
</protein>
<keyword evidence="2" id="KW-1185">Reference proteome</keyword>
<organism evidence="1 2">
    <name type="scientific">Heterodera schachtii</name>
    <name type="common">Sugarbeet cyst nematode worm</name>
    <name type="synonym">Tylenchus schachtii</name>
    <dbReference type="NCBI Taxonomy" id="97005"/>
    <lineage>
        <taxon>Eukaryota</taxon>
        <taxon>Metazoa</taxon>
        <taxon>Ecdysozoa</taxon>
        <taxon>Nematoda</taxon>
        <taxon>Chromadorea</taxon>
        <taxon>Rhabditida</taxon>
        <taxon>Tylenchina</taxon>
        <taxon>Tylenchomorpha</taxon>
        <taxon>Tylenchoidea</taxon>
        <taxon>Heteroderidae</taxon>
        <taxon>Heteroderinae</taxon>
        <taxon>Heterodera</taxon>
    </lineage>
</organism>